<dbReference type="InterPro" id="IPR016694">
    <property type="entry name" value="UCP017292"/>
</dbReference>
<dbReference type="EMBL" id="CP066701">
    <property type="protein sequence ID" value="QQX24995.1"/>
    <property type="molecule type" value="Genomic_DNA"/>
</dbReference>
<name>A0AB37H896_9BACI</name>
<evidence type="ECO:0000259" key="4">
    <source>
        <dbReference type="PROSITE" id="PS51266"/>
    </source>
</evidence>
<feature type="domain" description="CHY-type" evidence="4">
    <location>
        <begin position="14"/>
        <end position="92"/>
    </location>
</feature>
<dbReference type="KEGG" id="hspo:JGZ69_20115"/>
<reference evidence="5 6" key="1">
    <citation type="submission" date="2020-12" db="EMBL/GenBank/DDBJ databases">
        <title>Taxonomic evaluation of the Bacillus sporothermodurans group of bacteria based on whole genome sequences.</title>
        <authorList>
            <person name="Fiedler G."/>
            <person name="Herbstmann A.-D."/>
            <person name="Doll E."/>
            <person name="Wenning M."/>
            <person name="Brinks E."/>
            <person name="Kabisch J."/>
            <person name="Breitenwieser F."/>
            <person name="Lappann M."/>
            <person name="Boehnlein C."/>
            <person name="Franz C."/>
        </authorList>
    </citation>
    <scope>NUCLEOTIDE SEQUENCE [LARGE SCALE GENOMIC DNA]</scope>
    <source>
        <strain evidence="5 6">DSM 10599</strain>
    </source>
</reference>
<dbReference type="InterPro" id="IPR008913">
    <property type="entry name" value="Znf_CHY"/>
</dbReference>
<dbReference type="PANTHER" id="PTHR28082:SF1">
    <property type="entry name" value="HELPER OF TIM PROTEIN 13"/>
    <property type="match status" value="1"/>
</dbReference>
<dbReference type="Pfam" id="PF05495">
    <property type="entry name" value="zf-CHY"/>
    <property type="match status" value="1"/>
</dbReference>
<protein>
    <recommendedName>
        <fullName evidence="4">CHY-type domain-containing protein</fullName>
    </recommendedName>
</protein>
<dbReference type="InterPro" id="IPR052604">
    <property type="entry name" value="Mito_Tim_assembly_helper"/>
</dbReference>
<dbReference type="AlphaFoldDB" id="A0AB37H896"/>
<evidence type="ECO:0000313" key="6">
    <source>
        <dbReference type="Proteomes" id="UP000595512"/>
    </source>
</evidence>
<proteinExistence type="predicted"/>
<keyword evidence="2" id="KW-0863">Zinc-finger</keyword>
<dbReference type="PANTHER" id="PTHR28082">
    <property type="entry name" value="ZINC FINGER PROTEIN"/>
    <property type="match status" value="1"/>
</dbReference>
<dbReference type="GO" id="GO:0008270">
    <property type="term" value="F:zinc ion binding"/>
    <property type="evidence" value="ECO:0007669"/>
    <property type="project" value="UniProtKB-KW"/>
</dbReference>
<dbReference type="GO" id="GO:0045041">
    <property type="term" value="P:protein import into mitochondrial intermembrane space"/>
    <property type="evidence" value="ECO:0007669"/>
    <property type="project" value="TreeGrafter"/>
</dbReference>
<dbReference type="PROSITE" id="PS51266">
    <property type="entry name" value="ZF_CHY"/>
    <property type="match status" value="1"/>
</dbReference>
<dbReference type="SUPFAM" id="SSF161219">
    <property type="entry name" value="CHY zinc finger-like"/>
    <property type="match status" value="1"/>
</dbReference>
<dbReference type="Proteomes" id="UP000595512">
    <property type="component" value="Chromosome"/>
</dbReference>
<keyword evidence="3" id="KW-0862">Zinc</keyword>
<evidence type="ECO:0000256" key="1">
    <source>
        <dbReference type="ARBA" id="ARBA00022723"/>
    </source>
</evidence>
<dbReference type="InterPro" id="IPR037274">
    <property type="entry name" value="Znf_CHY_sf"/>
</dbReference>
<gene>
    <name evidence="5" type="ORF">JGZ69_20115</name>
</gene>
<evidence type="ECO:0000313" key="5">
    <source>
        <dbReference type="EMBL" id="QQX24995.1"/>
    </source>
</evidence>
<accession>A0AB37H896</accession>
<sequence length="111" mass="12974">MCVIIHGHKVKGNVIDFETRCTHYNKEIDRIAIKFYCCDTYYPCFECHEEHGCDNPKVWPKELFNHKAILCGGCGNELTINEYYTCNSTCPTCRASFNPGCQLHKKYYFEE</sequence>
<organism evidence="5 6">
    <name type="scientific">Heyndrickxia sporothermodurans</name>
    <dbReference type="NCBI Taxonomy" id="46224"/>
    <lineage>
        <taxon>Bacteria</taxon>
        <taxon>Bacillati</taxon>
        <taxon>Bacillota</taxon>
        <taxon>Bacilli</taxon>
        <taxon>Bacillales</taxon>
        <taxon>Bacillaceae</taxon>
        <taxon>Heyndrickxia</taxon>
    </lineage>
</organism>
<evidence type="ECO:0000256" key="2">
    <source>
        <dbReference type="ARBA" id="ARBA00022771"/>
    </source>
</evidence>
<dbReference type="PIRSF" id="PIRSF017292">
    <property type="entry name" value="UCP017292_Znf_CHY"/>
    <property type="match status" value="1"/>
</dbReference>
<evidence type="ECO:0000256" key="3">
    <source>
        <dbReference type="ARBA" id="ARBA00022833"/>
    </source>
</evidence>
<keyword evidence="1" id="KW-0479">Metal-binding</keyword>